<dbReference type="AlphaFoldDB" id="A0A2P5ATE4"/>
<evidence type="ECO:0000313" key="1">
    <source>
        <dbReference type="EMBL" id="PON39812.1"/>
    </source>
</evidence>
<evidence type="ECO:0000313" key="2">
    <source>
        <dbReference type="Proteomes" id="UP000237105"/>
    </source>
</evidence>
<dbReference type="EMBL" id="JXTB01000455">
    <property type="protein sequence ID" value="PON39812.1"/>
    <property type="molecule type" value="Genomic_DNA"/>
</dbReference>
<accession>A0A2P5ATE4</accession>
<organism evidence="1 2">
    <name type="scientific">Parasponia andersonii</name>
    <name type="common">Sponia andersonii</name>
    <dbReference type="NCBI Taxonomy" id="3476"/>
    <lineage>
        <taxon>Eukaryota</taxon>
        <taxon>Viridiplantae</taxon>
        <taxon>Streptophyta</taxon>
        <taxon>Embryophyta</taxon>
        <taxon>Tracheophyta</taxon>
        <taxon>Spermatophyta</taxon>
        <taxon>Magnoliopsida</taxon>
        <taxon>eudicotyledons</taxon>
        <taxon>Gunneridae</taxon>
        <taxon>Pentapetalae</taxon>
        <taxon>rosids</taxon>
        <taxon>fabids</taxon>
        <taxon>Rosales</taxon>
        <taxon>Cannabaceae</taxon>
        <taxon>Parasponia</taxon>
    </lineage>
</organism>
<dbReference type="Proteomes" id="UP000237105">
    <property type="component" value="Unassembled WGS sequence"/>
</dbReference>
<reference evidence="2" key="1">
    <citation type="submission" date="2016-06" db="EMBL/GenBank/DDBJ databases">
        <title>Parallel loss of symbiosis genes in relatives of nitrogen-fixing non-legume Parasponia.</title>
        <authorList>
            <person name="Van Velzen R."/>
            <person name="Holmer R."/>
            <person name="Bu F."/>
            <person name="Rutten L."/>
            <person name="Van Zeijl A."/>
            <person name="Liu W."/>
            <person name="Santuari L."/>
            <person name="Cao Q."/>
            <person name="Sharma T."/>
            <person name="Shen D."/>
            <person name="Roswanjaya Y."/>
            <person name="Wardhani T."/>
            <person name="Kalhor M.S."/>
            <person name="Jansen J."/>
            <person name="Van den Hoogen J."/>
            <person name="Gungor B."/>
            <person name="Hartog M."/>
            <person name="Hontelez J."/>
            <person name="Verver J."/>
            <person name="Yang W.-C."/>
            <person name="Schijlen E."/>
            <person name="Repin R."/>
            <person name="Schilthuizen M."/>
            <person name="Schranz E."/>
            <person name="Heidstra R."/>
            <person name="Miyata K."/>
            <person name="Fedorova E."/>
            <person name="Kohlen W."/>
            <person name="Bisseling T."/>
            <person name="Smit S."/>
            <person name="Geurts R."/>
        </authorList>
    </citation>
    <scope>NUCLEOTIDE SEQUENCE [LARGE SCALE GENOMIC DNA]</scope>
    <source>
        <strain evidence="2">cv. WU1-14</strain>
    </source>
</reference>
<keyword evidence="2" id="KW-1185">Reference proteome</keyword>
<comment type="caution">
    <text evidence="1">The sequence shown here is derived from an EMBL/GenBank/DDBJ whole genome shotgun (WGS) entry which is preliminary data.</text>
</comment>
<sequence length="65" mass="7231">MTVMMMMTTARPLDGSDLTRECGNLQTGDLTAPLCRSDIIWELGLERKPKTGTGDRAVEALRRFC</sequence>
<protein>
    <submittedName>
        <fullName evidence="1">Uncharacterized protein</fullName>
    </submittedName>
</protein>
<proteinExistence type="predicted"/>
<gene>
    <name evidence="1" type="ORF">PanWU01x14_302410</name>
</gene>
<name>A0A2P5ATE4_PARAD</name>